<feature type="region of interest" description="Disordered" evidence="1">
    <location>
        <begin position="87"/>
        <end position="145"/>
    </location>
</feature>
<organism evidence="2 3">
    <name type="scientific">Drosophila mojavensis</name>
    <name type="common">Fruit fly</name>
    <dbReference type="NCBI Taxonomy" id="7230"/>
    <lineage>
        <taxon>Eukaryota</taxon>
        <taxon>Metazoa</taxon>
        <taxon>Ecdysozoa</taxon>
        <taxon>Arthropoda</taxon>
        <taxon>Hexapoda</taxon>
        <taxon>Insecta</taxon>
        <taxon>Pterygota</taxon>
        <taxon>Neoptera</taxon>
        <taxon>Endopterygota</taxon>
        <taxon>Diptera</taxon>
        <taxon>Brachycera</taxon>
        <taxon>Muscomorpha</taxon>
        <taxon>Ephydroidea</taxon>
        <taxon>Drosophilidae</taxon>
        <taxon>Drosophila</taxon>
    </lineage>
</organism>
<name>A0A0Q9XGF6_DROMO</name>
<dbReference type="EMBL" id="CH933808">
    <property type="protein sequence ID" value="KRG04986.1"/>
    <property type="molecule type" value="Genomic_DNA"/>
</dbReference>
<protein>
    <submittedName>
        <fullName evidence="2">Uncharacterized protein</fullName>
    </submittedName>
</protein>
<gene>
    <name evidence="2" type="primary">Dmoj\GI26615</name>
    <name evidence="2" type="ORF">Dmoj_GI26615</name>
</gene>
<sequence>MVISRMPWEMPVQLLFDDFSRWQYRQNSDLLPVNKMEQKIYLPFDMFYKDFVTWLANEKLGFLAHQFWEKLSPAQMHSYDMKAKAMHEAAKAKKTKPAQFVKKPAVKAPTKKRGLQGKSAKRSNQPEPKKALKKSITTTKLKKTR</sequence>
<dbReference type="Proteomes" id="UP000009192">
    <property type="component" value="Unassembled WGS sequence"/>
</dbReference>
<dbReference type="InParanoid" id="A0A0Q9XGF6"/>
<dbReference type="KEGG" id="dmo:Dmoj_GI26615"/>
<dbReference type="AlphaFoldDB" id="A0A0Q9XGF6"/>
<evidence type="ECO:0000313" key="2">
    <source>
        <dbReference type="EMBL" id="KRG04986.1"/>
    </source>
</evidence>
<evidence type="ECO:0000313" key="3">
    <source>
        <dbReference type="Proteomes" id="UP000009192"/>
    </source>
</evidence>
<accession>A0A0Q9XGF6</accession>
<keyword evidence="3" id="KW-1185">Reference proteome</keyword>
<proteinExistence type="predicted"/>
<evidence type="ECO:0000256" key="1">
    <source>
        <dbReference type="SAM" id="MobiDB-lite"/>
    </source>
</evidence>
<dbReference type="OrthoDB" id="10357513at2759"/>
<feature type="compositionally biased region" description="Basic residues" evidence="1">
    <location>
        <begin position="109"/>
        <end position="121"/>
    </location>
</feature>
<reference evidence="2 3" key="1">
    <citation type="journal article" date="2007" name="Nature">
        <title>Evolution of genes and genomes on the Drosophila phylogeny.</title>
        <authorList>
            <consortium name="Drosophila 12 Genomes Consortium"/>
            <person name="Clark A.G."/>
            <person name="Eisen M.B."/>
            <person name="Smith D.R."/>
            <person name="Bergman C.M."/>
            <person name="Oliver B."/>
            <person name="Markow T.A."/>
            <person name="Kaufman T.C."/>
            <person name="Kellis M."/>
            <person name="Gelbart W."/>
            <person name="Iyer V.N."/>
            <person name="Pollard D.A."/>
            <person name="Sackton T.B."/>
            <person name="Larracuente A.M."/>
            <person name="Singh N.D."/>
            <person name="Abad J.P."/>
            <person name="Abt D.N."/>
            <person name="Adryan B."/>
            <person name="Aguade M."/>
            <person name="Akashi H."/>
            <person name="Anderson W.W."/>
            <person name="Aquadro C.F."/>
            <person name="Ardell D.H."/>
            <person name="Arguello R."/>
            <person name="Artieri C.G."/>
            <person name="Barbash D.A."/>
            <person name="Barker D."/>
            <person name="Barsanti P."/>
            <person name="Batterham P."/>
            <person name="Batzoglou S."/>
            <person name="Begun D."/>
            <person name="Bhutkar A."/>
            <person name="Blanco E."/>
            <person name="Bosak S.A."/>
            <person name="Bradley R.K."/>
            <person name="Brand A.D."/>
            <person name="Brent M.R."/>
            <person name="Brooks A.N."/>
            <person name="Brown R.H."/>
            <person name="Butlin R.K."/>
            <person name="Caggese C."/>
            <person name="Calvi B.R."/>
            <person name="Bernardo de Carvalho A."/>
            <person name="Caspi A."/>
            <person name="Castrezana S."/>
            <person name="Celniker S.E."/>
            <person name="Chang J.L."/>
            <person name="Chapple C."/>
            <person name="Chatterji S."/>
            <person name="Chinwalla A."/>
            <person name="Civetta A."/>
            <person name="Clifton S.W."/>
            <person name="Comeron J.M."/>
            <person name="Costello J.C."/>
            <person name="Coyne J.A."/>
            <person name="Daub J."/>
            <person name="David R.G."/>
            <person name="Delcher A.L."/>
            <person name="Delehaunty K."/>
            <person name="Do C.B."/>
            <person name="Ebling H."/>
            <person name="Edwards K."/>
            <person name="Eickbush T."/>
            <person name="Evans J.D."/>
            <person name="Filipski A."/>
            <person name="Findeiss S."/>
            <person name="Freyhult E."/>
            <person name="Fulton L."/>
            <person name="Fulton R."/>
            <person name="Garcia A.C."/>
            <person name="Gardiner A."/>
            <person name="Garfield D.A."/>
            <person name="Garvin B.E."/>
            <person name="Gibson G."/>
            <person name="Gilbert D."/>
            <person name="Gnerre S."/>
            <person name="Godfrey J."/>
            <person name="Good R."/>
            <person name="Gotea V."/>
            <person name="Gravely B."/>
            <person name="Greenberg A.J."/>
            <person name="Griffiths-Jones S."/>
            <person name="Gross S."/>
            <person name="Guigo R."/>
            <person name="Gustafson E.A."/>
            <person name="Haerty W."/>
            <person name="Hahn M.W."/>
            <person name="Halligan D.L."/>
            <person name="Halpern A.L."/>
            <person name="Halter G.M."/>
            <person name="Han M.V."/>
            <person name="Heger A."/>
            <person name="Hillier L."/>
            <person name="Hinrichs A.S."/>
            <person name="Holmes I."/>
            <person name="Hoskins R.A."/>
            <person name="Hubisz M.J."/>
            <person name="Hultmark D."/>
            <person name="Huntley M.A."/>
            <person name="Jaffe D.B."/>
            <person name="Jagadeeshan S."/>
            <person name="Jeck W.R."/>
            <person name="Johnson J."/>
            <person name="Jones C.D."/>
            <person name="Jordan W.C."/>
            <person name="Karpen G.H."/>
            <person name="Kataoka E."/>
            <person name="Keightley P.D."/>
            <person name="Kheradpour P."/>
            <person name="Kirkness E.F."/>
            <person name="Koerich L.B."/>
            <person name="Kristiansen K."/>
            <person name="Kudrna D."/>
            <person name="Kulathinal R.J."/>
            <person name="Kumar S."/>
            <person name="Kwok R."/>
            <person name="Lander E."/>
            <person name="Langley C.H."/>
            <person name="Lapoint R."/>
            <person name="Lazzaro B.P."/>
            <person name="Lee S.J."/>
            <person name="Levesque L."/>
            <person name="Li R."/>
            <person name="Lin C.F."/>
            <person name="Lin M.F."/>
            <person name="Lindblad-Toh K."/>
            <person name="Llopart A."/>
            <person name="Long M."/>
            <person name="Low L."/>
            <person name="Lozovsky E."/>
            <person name="Lu J."/>
            <person name="Luo M."/>
            <person name="Machado C.A."/>
            <person name="Makalowski W."/>
            <person name="Marzo M."/>
            <person name="Matsuda M."/>
            <person name="Matzkin L."/>
            <person name="McAllister B."/>
            <person name="McBride C.S."/>
            <person name="McKernan B."/>
            <person name="McKernan K."/>
            <person name="Mendez-Lago M."/>
            <person name="Minx P."/>
            <person name="Mollenhauer M.U."/>
            <person name="Montooth K."/>
            <person name="Mount S.M."/>
            <person name="Mu X."/>
            <person name="Myers E."/>
            <person name="Negre B."/>
            <person name="Newfeld S."/>
            <person name="Nielsen R."/>
            <person name="Noor M.A."/>
            <person name="O'Grady P."/>
            <person name="Pachter L."/>
            <person name="Papaceit M."/>
            <person name="Parisi M.J."/>
            <person name="Parisi M."/>
            <person name="Parts L."/>
            <person name="Pedersen J.S."/>
            <person name="Pesole G."/>
            <person name="Phillippy A.M."/>
            <person name="Ponting C.P."/>
            <person name="Pop M."/>
            <person name="Porcelli D."/>
            <person name="Powell J.R."/>
            <person name="Prohaska S."/>
            <person name="Pruitt K."/>
            <person name="Puig M."/>
            <person name="Quesneville H."/>
            <person name="Ram K.R."/>
            <person name="Rand D."/>
            <person name="Rasmussen M.D."/>
            <person name="Reed L.K."/>
            <person name="Reenan R."/>
            <person name="Reily A."/>
            <person name="Remington K.A."/>
            <person name="Rieger T.T."/>
            <person name="Ritchie M.G."/>
            <person name="Robin C."/>
            <person name="Rogers Y.H."/>
            <person name="Rohde C."/>
            <person name="Rozas J."/>
            <person name="Rubenfield M.J."/>
            <person name="Ruiz A."/>
            <person name="Russo S."/>
            <person name="Salzberg S.L."/>
            <person name="Sanchez-Gracia A."/>
            <person name="Saranga D.J."/>
            <person name="Sato H."/>
            <person name="Schaeffer S.W."/>
            <person name="Schatz M.C."/>
            <person name="Schlenke T."/>
            <person name="Schwartz R."/>
            <person name="Segarra C."/>
            <person name="Singh R.S."/>
            <person name="Sirot L."/>
            <person name="Sirota M."/>
            <person name="Sisneros N.B."/>
            <person name="Smith C.D."/>
            <person name="Smith T.F."/>
            <person name="Spieth J."/>
            <person name="Stage D.E."/>
            <person name="Stark A."/>
            <person name="Stephan W."/>
            <person name="Strausberg R.L."/>
            <person name="Strempel S."/>
            <person name="Sturgill D."/>
            <person name="Sutton G."/>
            <person name="Sutton G.G."/>
            <person name="Tao W."/>
            <person name="Teichmann S."/>
            <person name="Tobari Y.N."/>
            <person name="Tomimura Y."/>
            <person name="Tsolas J.M."/>
            <person name="Valente V.L."/>
            <person name="Venter E."/>
            <person name="Venter J.C."/>
            <person name="Vicario S."/>
            <person name="Vieira F.G."/>
            <person name="Vilella A.J."/>
            <person name="Villasante A."/>
            <person name="Walenz B."/>
            <person name="Wang J."/>
            <person name="Wasserman M."/>
            <person name="Watts T."/>
            <person name="Wilson D."/>
            <person name="Wilson R.K."/>
            <person name="Wing R.A."/>
            <person name="Wolfner M.F."/>
            <person name="Wong A."/>
            <person name="Wong G.K."/>
            <person name="Wu C.I."/>
            <person name="Wu G."/>
            <person name="Yamamoto D."/>
            <person name="Yang H.P."/>
            <person name="Yang S.P."/>
            <person name="Yorke J.A."/>
            <person name="Yoshida K."/>
            <person name="Zdobnov E."/>
            <person name="Zhang P."/>
            <person name="Zhang Y."/>
            <person name="Zimin A.V."/>
            <person name="Baldwin J."/>
            <person name="Abdouelleil A."/>
            <person name="Abdulkadir J."/>
            <person name="Abebe A."/>
            <person name="Abera B."/>
            <person name="Abreu J."/>
            <person name="Acer S.C."/>
            <person name="Aftuck L."/>
            <person name="Alexander A."/>
            <person name="An P."/>
            <person name="Anderson E."/>
            <person name="Anderson S."/>
            <person name="Arachi H."/>
            <person name="Azer M."/>
            <person name="Bachantsang P."/>
            <person name="Barry A."/>
            <person name="Bayul T."/>
            <person name="Berlin A."/>
            <person name="Bessette D."/>
            <person name="Bloom T."/>
            <person name="Blye J."/>
            <person name="Boguslavskiy L."/>
            <person name="Bonnet C."/>
            <person name="Boukhgalter B."/>
            <person name="Bourzgui I."/>
            <person name="Brown A."/>
            <person name="Cahill P."/>
            <person name="Channer S."/>
            <person name="Cheshatsang Y."/>
            <person name="Chuda L."/>
            <person name="Citroen M."/>
            <person name="Collymore A."/>
            <person name="Cooke P."/>
            <person name="Costello M."/>
            <person name="D'Aco K."/>
            <person name="Daza R."/>
            <person name="De Haan G."/>
            <person name="DeGray S."/>
            <person name="DeMaso C."/>
            <person name="Dhargay N."/>
            <person name="Dooley K."/>
            <person name="Dooley E."/>
            <person name="Doricent M."/>
            <person name="Dorje P."/>
            <person name="Dorjee K."/>
            <person name="Dupes A."/>
            <person name="Elong R."/>
            <person name="Falk J."/>
            <person name="Farina A."/>
            <person name="Faro S."/>
            <person name="Ferguson D."/>
            <person name="Fisher S."/>
            <person name="Foley C.D."/>
            <person name="Franke A."/>
            <person name="Friedrich D."/>
            <person name="Gadbois L."/>
            <person name="Gearin G."/>
            <person name="Gearin C.R."/>
            <person name="Giannoukos G."/>
            <person name="Goode T."/>
            <person name="Graham J."/>
            <person name="Grandbois E."/>
            <person name="Grewal S."/>
            <person name="Gyaltsen K."/>
            <person name="Hafez N."/>
            <person name="Hagos B."/>
            <person name="Hall J."/>
            <person name="Henson C."/>
            <person name="Hollinger A."/>
            <person name="Honan T."/>
            <person name="Huard M.D."/>
            <person name="Hughes L."/>
            <person name="Hurhula B."/>
            <person name="Husby M.E."/>
            <person name="Kamat A."/>
            <person name="Kanga B."/>
            <person name="Kashin S."/>
            <person name="Khazanovich D."/>
            <person name="Kisner P."/>
            <person name="Lance K."/>
            <person name="Lara M."/>
            <person name="Lee W."/>
            <person name="Lennon N."/>
            <person name="Letendre F."/>
            <person name="LeVine R."/>
            <person name="Lipovsky A."/>
            <person name="Liu X."/>
            <person name="Liu J."/>
            <person name="Liu S."/>
            <person name="Lokyitsang T."/>
            <person name="Lokyitsang Y."/>
            <person name="Lubonja R."/>
            <person name="Lui A."/>
            <person name="MacDonald P."/>
            <person name="Magnisalis V."/>
            <person name="Maru K."/>
            <person name="Matthews C."/>
            <person name="McCusker W."/>
            <person name="McDonough S."/>
            <person name="Mehta T."/>
            <person name="Meldrim J."/>
            <person name="Meneus L."/>
            <person name="Mihai O."/>
            <person name="Mihalev A."/>
            <person name="Mihova T."/>
            <person name="Mittelman R."/>
            <person name="Mlenga V."/>
            <person name="Montmayeur A."/>
            <person name="Mulrain L."/>
            <person name="Navidi A."/>
            <person name="Naylor J."/>
            <person name="Negash T."/>
            <person name="Nguyen T."/>
            <person name="Nguyen N."/>
            <person name="Nicol R."/>
            <person name="Norbu C."/>
            <person name="Norbu N."/>
            <person name="Novod N."/>
            <person name="O'Neill B."/>
            <person name="Osman S."/>
            <person name="Markiewicz E."/>
            <person name="Oyono O.L."/>
            <person name="Patti C."/>
            <person name="Phunkhang P."/>
            <person name="Pierre F."/>
            <person name="Priest M."/>
            <person name="Raghuraman S."/>
            <person name="Rege F."/>
            <person name="Reyes R."/>
            <person name="Rise C."/>
            <person name="Rogov P."/>
            <person name="Ross K."/>
            <person name="Ryan E."/>
            <person name="Settipalli S."/>
            <person name="Shea T."/>
            <person name="Sherpa N."/>
            <person name="Shi L."/>
            <person name="Shih D."/>
            <person name="Sparrow T."/>
            <person name="Spaulding J."/>
            <person name="Stalker J."/>
            <person name="Stange-Thomann N."/>
            <person name="Stavropoulos S."/>
            <person name="Stone C."/>
            <person name="Strader C."/>
            <person name="Tesfaye S."/>
            <person name="Thomson T."/>
            <person name="Thoulutsang Y."/>
            <person name="Thoulutsang D."/>
            <person name="Topham K."/>
            <person name="Topping I."/>
            <person name="Tsamla T."/>
            <person name="Vassiliev H."/>
            <person name="Vo A."/>
            <person name="Wangchuk T."/>
            <person name="Wangdi T."/>
            <person name="Weiand M."/>
            <person name="Wilkinson J."/>
            <person name="Wilson A."/>
            <person name="Yadav S."/>
            <person name="Young G."/>
            <person name="Yu Q."/>
            <person name="Zembek L."/>
            <person name="Zhong D."/>
            <person name="Zimmer A."/>
            <person name="Zwirko Z."/>
            <person name="Jaffe D.B."/>
            <person name="Alvarez P."/>
            <person name="Brockman W."/>
            <person name="Butler J."/>
            <person name="Chin C."/>
            <person name="Gnerre S."/>
            <person name="Grabherr M."/>
            <person name="Kleber M."/>
            <person name="Mauceli E."/>
            <person name="MacCallum I."/>
        </authorList>
    </citation>
    <scope>NUCLEOTIDE SEQUENCE [LARGE SCALE GENOMIC DNA]</scope>
    <source>
        <strain evidence="3">Tucson 15081-1352.22</strain>
    </source>
</reference>